<dbReference type="Proteomes" id="UP000800984">
    <property type="component" value="Unassembled WGS sequence"/>
</dbReference>
<protein>
    <submittedName>
        <fullName evidence="1">Uncharacterized protein</fullName>
    </submittedName>
</protein>
<keyword evidence="2" id="KW-1185">Reference proteome</keyword>
<name>A0ABX0I581_9FLAO</name>
<dbReference type="RefSeq" id="WP_166076847.1">
    <property type="nucleotide sequence ID" value="NZ_JAAJBT010000003.1"/>
</dbReference>
<proteinExistence type="predicted"/>
<comment type="caution">
    <text evidence="1">The sequence shown here is derived from an EMBL/GenBank/DDBJ whole genome shotgun (WGS) entry which is preliminary data.</text>
</comment>
<organism evidence="1 2">
    <name type="scientific">Flavobacterium difficile</name>
    <dbReference type="NCBI Taxonomy" id="2709659"/>
    <lineage>
        <taxon>Bacteria</taxon>
        <taxon>Pseudomonadati</taxon>
        <taxon>Bacteroidota</taxon>
        <taxon>Flavobacteriia</taxon>
        <taxon>Flavobacteriales</taxon>
        <taxon>Flavobacteriaceae</taxon>
        <taxon>Flavobacterium</taxon>
    </lineage>
</organism>
<dbReference type="EMBL" id="JAAJBT010000003">
    <property type="protein sequence ID" value="NHM01757.1"/>
    <property type="molecule type" value="Genomic_DNA"/>
</dbReference>
<gene>
    <name evidence="1" type="ORF">G4D72_06495</name>
</gene>
<accession>A0ABX0I581</accession>
<evidence type="ECO:0000313" key="2">
    <source>
        <dbReference type="Proteomes" id="UP000800984"/>
    </source>
</evidence>
<evidence type="ECO:0000313" key="1">
    <source>
        <dbReference type="EMBL" id="NHM01757.1"/>
    </source>
</evidence>
<reference evidence="1 2" key="1">
    <citation type="submission" date="2020-02" db="EMBL/GenBank/DDBJ databases">
        <authorList>
            <person name="Chen W.-M."/>
        </authorList>
    </citation>
    <scope>NUCLEOTIDE SEQUENCE [LARGE SCALE GENOMIC DNA]</scope>
    <source>
        <strain evidence="1 2">KDG-16</strain>
    </source>
</reference>
<sequence length="278" mass="30068">MKKNSYFIICFYVCLNGFSQNVGIGTITPNINAILDIYSENQGFLPTRSVLVQTILPNPLSQHSPAMITYNTFESQTYTPVSVHDGLYYNDGAQWNMAGPNAIMFGDIKHSLATTDHNGWYLLDGRSIALLPTTAQSNAISIGLSGNLINMDDSFIKTKTPTDNMGNITGSNQIVLTQAHLPNVNFSGITALAGNHHHEYSDQYSPIQSLGLATNVLALLPIINVNVGRPENLTATLFSSTSSGDHSHTVNVNSGGLDVPIEATPKHIVTNVFIYLGE</sequence>